<gene>
    <name evidence="1" type="ORF">QFC22_004554</name>
</gene>
<comment type="caution">
    <text evidence="1">The sequence shown here is derived from an EMBL/GenBank/DDBJ whole genome shotgun (WGS) entry which is preliminary data.</text>
</comment>
<evidence type="ECO:0000313" key="2">
    <source>
        <dbReference type="Proteomes" id="UP001243375"/>
    </source>
</evidence>
<evidence type="ECO:0000313" key="1">
    <source>
        <dbReference type="EMBL" id="KAJ9116897.1"/>
    </source>
</evidence>
<sequence length="194" mass="21905">MIQFLRDMVLKSTAPSPYRNPIAINETAKDFETILFIITGRGQRVLNQDRNVRDADRLYHLAAKYQLNAHRHWFSELYGNQASLDGLGVAIAALFGACKGPVIDEHLAIRAIRDGFSHTTSRRFNAKFCFLDTRSRLPGELLAPNNLTLAFRKKLGFKGLMAFTHTFAKLPQANPDWEALAFAFVGNVRLLEEL</sequence>
<accession>A0ACC2X299</accession>
<dbReference type="Proteomes" id="UP001243375">
    <property type="component" value="Unassembled WGS sequence"/>
</dbReference>
<proteinExistence type="predicted"/>
<name>A0ACC2X299_9TREE</name>
<organism evidence="1 2">
    <name type="scientific">Naganishia vaughanmartiniae</name>
    <dbReference type="NCBI Taxonomy" id="1424756"/>
    <lineage>
        <taxon>Eukaryota</taxon>
        <taxon>Fungi</taxon>
        <taxon>Dikarya</taxon>
        <taxon>Basidiomycota</taxon>
        <taxon>Agaricomycotina</taxon>
        <taxon>Tremellomycetes</taxon>
        <taxon>Filobasidiales</taxon>
        <taxon>Filobasidiaceae</taxon>
        <taxon>Naganishia</taxon>
    </lineage>
</organism>
<protein>
    <submittedName>
        <fullName evidence="1">Uncharacterized protein</fullName>
    </submittedName>
</protein>
<dbReference type="EMBL" id="JASBWU010000013">
    <property type="protein sequence ID" value="KAJ9116897.1"/>
    <property type="molecule type" value="Genomic_DNA"/>
</dbReference>
<reference evidence="1" key="1">
    <citation type="submission" date="2023-04" db="EMBL/GenBank/DDBJ databases">
        <title>Draft Genome sequencing of Naganishia species isolated from polar environments using Oxford Nanopore Technology.</title>
        <authorList>
            <person name="Leo P."/>
            <person name="Venkateswaran K."/>
        </authorList>
    </citation>
    <scope>NUCLEOTIDE SEQUENCE</scope>
    <source>
        <strain evidence="1">MNA-CCFEE 5425</strain>
    </source>
</reference>
<keyword evidence="2" id="KW-1185">Reference proteome</keyword>